<evidence type="ECO:0000313" key="2">
    <source>
        <dbReference type="Proteomes" id="UP001481872"/>
    </source>
</evidence>
<dbReference type="EMBL" id="JBBNPS010000001">
    <property type="protein sequence ID" value="MEQ3352769.1"/>
    <property type="molecule type" value="Genomic_DNA"/>
</dbReference>
<gene>
    <name evidence="1" type="ORF">AAA081_00420</name>
</gene>
<comment type="caution">
    <text evidence="1">The sequence shown here is derived from an EMBL/GenBank/DDBJ whole genome shotgun (WGS) entry which is preliminary data.</text>
</comment>
<evidence type="ECO:0000313" key="1">
    <source>
        <dbReference type="EMBL" id="MEQ3352769.1"/>
    </source>
</evidence>
<protein>
    <submittedName>
        <fullName evidence="1">Uncharacterized protein</fullName>
    </submittedName>
</protein>
<name>A0ABV1J3J6_9FIRM</name>
<accession>A0ABV1J3J6</accession>
<keyword evidence="2" id="KW-1185">Reference proteome</keyword>
<dbReference type="RefSeq" id="WP_349053198.1">
    <property type="nucleotide sequence ID" value="NZ_JBBNPS010000001.1"/>
</dbReference>
<organism evidence="1 2">
    <name type="scientific">Aedoeadaptatus acetigenes</name>
    <dbReference type="NCBI Taxonomy" id="2981723"/>
    <lineage>
        <taxon>Bacteria</taxon>
        <taxon>Bacillati</taxon>
        <taxon>Bacillota</taxon>
        <taxon>Tissierellia</taxon>
        <taxon>Tissierellales</taxon>
        <taxon>Peptoniphilaceae</taxon>
        <taxon>Aedoeadaptatus</taxon>
    </lineage>
</organism>
<dbReference type="Proteomes" id="UP001481872">
    <property type="component" value="Unassembled WGS sequence"/>
</dbReference>
<proteinExistence type="predicted"/>
<reference evidence="1 2" key="1">
    <citation type="submission" date="2024-04" db="EMBL/GenBank/DDBJ databases">
        <title>Human intestinal bacterial collection.</title>
        <authorList>
            <person name="Pauvert C."/>
            <person name="Hitch T.C.A."/>
            <person name="Clavel T."/>
        </authorList>
    </citation>
    <scope>NUCLEOTIDE SEQUENCE [LARGE SCALE GENOMIC DNA]</scope>
    <source>
        <strain evidence="1 2">CLA-SR-H026</strain>
    </source>
</reference>
<sequence>MYYEDVEPTTTGEMLEGKLEELNRCEINIRIGEAAKEKKPVLLVEINNLCRQLMEEEGVK</sequence>